<feature type="domain" description="LysM" evidence="6">
    <location>
        <begin position="88"/>
        <end position="132"/>
    </location>
</feature>
<evidence type="ECO:0000313" key="8">
    <source>
        <dbReference type="Proteomes" id="UP000295455"/>
    </source>
</evidence>
<dbReference type="Proteomes" id="UP000295455">
    <property type="component" value="Unassembled WGS sequence"/>
</dbReference>
<protein>
    <submittedName>
        <fullName evidence="7">LysM domain-containing protein</fullName>
    </submittedName>
</protein>
<dbReference type="InterPro" id="IPR036779">
    <property type="entry name" value="LysM_dom_sf"/>
</dbReference>
<dbReference type="SUPFAM" id="SSF54106">
    <property type="entry name" value="LysM domain"/>
    <property type="match status" value="3"/>
</dbReference>
<dbReference type="CDD" id="cd06268">
    <property type="entry name" value="PBP1_ABC_transporter_LIVBP-like"/>
    <property type="match status" value="1"/>
</dbReference>
<dbReference type="EMBL" id="SLUP01000002">
    <property type="protein sequence ID" value="TCL68009.1"/>
    <property type="molecule type" value="Genomic_DNA"/>
</dbReference>
<feature type="signal peptide" evidence="5">
    <location>
        <begin position="1"/>
        <end position="21"/>
    </location>
</feature>
<dbReference type="GO" id="GO:0016020">
    <property type="term" value="C:membrane"/>
    <property type="evidence" value="ECO:0007669"/>
    <property type="project" value="UniProtKB-SubCell"/>
</dbReference>
<sequence>MIKFFSVLCFAFVFNLNAVTAQNFSTHQVKKGETINGIASRYGVGVSDIYALNPDAKKELKANTILIIPISKAKKTEIFTTKELVGYKEHKTSRKETLYSISKRYDVTEDDIKKHNTFLYANTLNKGDKLQIPVFKIVKEEAKSVTKKYTVLPKEGKWRVAYKFGITVQELEDLNPGMGEVLQDGQEINVPNIGGDNVKVFDEKYSYYNVLPKEGFYRLKVKLGLEQAQLEALNPELKETGLKEGMVLKIPYTNSMNVAGEPIAKKTQLVTKITNFDTKHIAIMLPFRLNRVDFDSIRDVKGSIKKDPYLDASLDFYTGVLTALDSLKSLGLSVKVDVYDTKYQVSEVLKILNENNFKDVDAVIGPLTSETFDKVASELRAFHVPVISPIGTNLTLYDNVFQSRPSDDLLKDRIVNFVKADSIEKNIVIVSDTKNAAIANNLKQTFASAKAVYSRKGKTGNDLNFLYVEDIRSHLKPGRNYVFLETQSEGFASNVVSVLASLNSAATEVILVTTNFNPAFEGEQVSNDQLSKLQLHFATTTKSYEDMESNSFVKNYTKTYNATPSKRAVKGFDLTMDVVLRLATSKDLYQSVNNAPLTEHVENKFGYKKKLMGGYYNDATYIVKYQDLEIVEVK</sequence>
<dbReference type="PROSITE" id="PS51782">
    <property type="entry name" value="LYSM"/>
    <property type="match status" value="3"/>
</dbReference>
<dbReference type="InterPro" id="IPR028082">
    <property type="entry name" value="Peripla_BP_I"/>
</dbReference>
<dbReference type="AlphaFoldDB" id="A0A4R1RP96"/>
<evidence type="ECO:0000313" key="7">
    <source>
        <dbReference type="EMBL" id="TCL68009.1"/>
    </source>
</evidence>
<dbReference type="PANTHER" id="PTHR33734">
    <property type="entry name" value="LYSM DOMAIN-CONTAINING GPI-ANCHORED PROTEIN 2"/>
    <property type="match status" value="1"/>
</dbReference>
<evidence type="ECO:0000256" key="4">
    <source>
        <dbReference type="ARBA" id="ARBA00023136"/>
    </source>
</evidence>
<organism evidence="7 8">
    <name type="scientific">Mariniflexile fucanivorans</name>
    <dbReference type="NCBI Taxonomy" id="264023"/>
    <lineage>
        <taxon>Bacteria</taxon>
        <taxon>Pseudomonadati</taxon>
        <taxon>Bacteroidota</taxon>
        <taxon>Flavobacteriia</taxon>
        <taxon>Flavobacteriales</taxon>
        <taxon>Flavobacteriaceae</taxon>
        <taxon>Mariniflexile</taxon>
    </lineage>
</organism>
<dbReference type="Gene3D" id="3.10.350.10">
    <property type="entry name" value="LysM domain"/>
    <property type="match status" value="3"/>
</dbReference>
<dbReference type="Pfam" id="PF01476">
    <property type="entry name" value="LysM"/>
    <property type="match status" value="3"/>
</dbReference>
<evidence type="ECO:0000256" key="2">
    <source>
        <dbReference type="ARBA" id="ARBA00022692"/>
    </source>
</evidence>
<evidence type="ECO:0000256" key="1">
    <source>
        <dbReference type="ARBA" id="ARBA00004370"/>
    </source>
</evidence>
<feature type="chain" id="PRO_5020827533" evidence="5">
    <location>
        <begin position="22"/>
        <end position="634"/>
    </location>
</feature>
<keyword evidence="2" id="KW-0812">Transmembrane</keyword>
<dbReference type="SUPFAM" id="SSF53822">
    <property type="entry name" value="Periplasmic binding protein-like I"/>
    <property type="match status" value="1"/>
</dbReference>
<dbReference type="SMART" id="SM00257">
    <property type="entry name" value="LysM"/>
    <property type="match status" value="4"/>
</dbReference>
<name>A0A4R1RP96_9FLAO</name>
<accession>A0A4R1RP96</accession>
<comment type="caution">
    <text evidence="7">The sequence shown here is derived from an EMBL/GenBank/DDBJ whole genome shotgun (WGS) entry which is preliminary data.</text>
</comment>
<keyword evidence="8" id="KW-1185">Reference proteome</keyword>
<dbReference type="OrthoDB" id="2149800at2"/>
<reference evidence="7 8" key="1">
    <citation type="submission" date="2019-03" db="EMBL/GenBank/DDBJ databases">
        <title>Genomic Encyclopedia of Type Strains, Phase IV (KMG-IV): sequencing the most valuable type-strain genomes for metagenomic binning, comparative biology and taxonomic classification.</title>
        <authorList>
            <person name="Goeker M."/>
        </authorList>
    </citation>
    <scope>NUCLEOTIDE SEQUENCE [LARGE SCALE GENOMIC DNA]</scope>
    <source>
        <strain evidence="7 8">DSM 18792</strain>
    </source>
</reference>
<keyword evidence="4" id="KW-0472">Membrane</keyword>
<dbReference type="CDD" id="cd00118">
    <property type="entry name" value="LysM"/>
    <property type="match status" value="3"/>
</dbReference>
<proteinExistence type="predicted"/>
<keyword evidence="3" id="KW-1133">Transmembrane helix</keyword>
<dbReference type="PANTHER" id="PTHR33734:SF22">
    <property type="entry name" value="MEMBRANE-BOUND LYTIC MUREIN TRANSGLYCOSYLASE D"/>
    <property type="match status" value="1"/>
</dbReference>
<evidence type="ECO:0000256" key="5">
    <source>
        <dbReference type="SAM" id="SignalP"/>
    </source>
</evidence>
<dbReference type="Gene3D" id="3.40.50.2300">
    <property type="match status" value="2"/>
</dbReference>
<feature type="domain" description="LysM" evidence="6">
    <location>
        <begin position="147"/>
        <end position="190"/>
    </location>
</feature>
<keyword evidence="5" id="KW-0732">Signal</keyword>
<evidence type="ECO:0000259" key="6">
    <source>
        <dbReference type="PROSITE" id="PS51782"/>
    </source>
</evidence>
<dbReference type="Pfam" id="PF01094">
    <property type="entry name" value="ANF_receptor"/>
    <property type="match status" value="1"/>
</dbReference>
<comment type="subcellular location">
    <subcellularLocation>
        <location evidence="1">Membrane</location>
    </subcellularLocation>
</comment>
<feature type="domain" description="LysM" evidence="6">
    <location>
        <begin position="25"/>
        <end position="68"/>
    </location>
</feature>
<evidence type="ECO:0000256" key="3">
    <source>
        <dbReference type="ARBA" id="ARBA00022989"/>
    </source>
</evidence>
<dbReference type="RefSeq" id="WP_132216329.1">
    <property type="nucleotide sequence ID" value="NZ_OX156936.1"/>
</dbReference>
<dbReference type="InterPro" id="IPR001828">
    <property type="entry name" value="ANF_lig-bd_rcpt"/>
</dbReference>
<dbReference type="InterPro" id="IPR018392">
    <property type="entry name" value="LysM"/>
</dbReference>
<gene>
    <name evidence="7" type="ORF">EV196_102573</name>
</gene>